<reference evidence="3 4" key="1">
    <citation type="journal article" date="2018" name="Arch. Microbiol.">
        <title>New insights into the metabolic potential of the phototrophic purple bacterium Rhodopila globiformis DSM 161(T) from its draft genome sequence and evidence for a vanadium-dependent nitrogenase.</title>
        <authorList>
            <person name="Imhoff J.F."/>
            <person name="Rahn T."/>
            <person name="Kunzel S."/>
            <person name="Neulinger S.C."/>
        </authorList>
    </citation>
    <scope>NUCLEOTIDE SEQUENCE [LARGE SCALE GENOMIC DNA]</scope>
    <source>
        <strain evidence="3 4">DSM 161</strain>
    </source>
</reference>
<dbReference type="PANTHER" id="PTHR12302:SF26">
    <property type="entry name" value="BLR1266 PROTEIN"/>
    <property type="match status" value="1"/>
</dbReference>
<feature type="chain" id="PRO_5015716805" description="TNase-like domain-containing protein" evidence="1">
    <location>
        <begin position="20"/>
        <end position="162"/>
    </location>
</feature>
<dbReference type="OrthoDB" id="9805504at2"/>
<organism evidence="3 4">
    <name type="scientific">Rhodopila globiformis</name>
    <name type="common">Rhodopseudomonas globiformis</name>
    <dbReference type="NCBI Taxonomy" id="1071"/>
    <lineage>
        <taxon>Bacteria</taxon>
        <taxon>Pseudomonadati</taxon>
        <taxon>Pseudomonadota</taxon>
        <taxon>Alphaproteobacteria</taxon>
        <taxon>Acetobacterales</taxon>
        <taxon>Acetobacteraceae</taxon>
        <taxon>Rhodopila</taxon>
    </lineage>
</organism>
<dbReference type="SUPFAM" id="SSF50199">
    <property type="entry name" value="Staphylococcal nuclease"/>
    <property type="match status" value="1"/>
</dbReference>
<dbReference type="InterPro" id="IPR035437">
    <property type="entry name" value="SNase_OB-fold_sf"/>
</dbReference>
<dbReference type="EMBL" id="NHRY01000111">
    <property type="protein sequence ID" value="PPQ34439.1"/>
    <property type="molecule type" value="Genomic_DNA"/>
</dbReference>
<dbReference type="InterPro" id="IPR016071">
    <property type="entry name" value="Staphylococal_nuclease_OB-fold"/>
</dbReference>
<dbReference type="Pfam" id="PF00565">
    <property type="entry name" value="SNase"/>
    <property type="match status" value="1"/>
</dbReference>
<evidence type="ECO:0000313" key="3">
    <source>
        <dbReference type="EMBL" id="PPQ34439.1"/>
    </source>
</evidence>
<dbReference type="AlphaFoldDB" id="A0A2S6NIF7"/>
<protein>
    <recommendedName>
        <fullName evidence="2">TNase-like domain-containing protein</fullName>
    </recommendedName>
</protein>
<dbReference type="PANTHER" id="PTHR12302">
    <property type="entry name" value="EBNA2 BINDING PROTEIN P100"/>
    <property type="match status" value="1"/>
</dbReference>
<sequence length="162" mass="17772">MIRVLTVLAIAMCTSPAIAAQISGRGKAIDSTTIEIGDQRIMLFGIDSVMRKQSCLLDGKRWLCWQSAVDNLQKLLDQGTAVCDPVGEPDIFGRVLARCTVNGQSVNEQMVAQGYAVARPKETKDYVAAETAAKNQKVGLWRGEFIQPKEFRRASGIMVDRP</sequence>
<dbReference type="SMART" id="SM00318">
    <property type="entry name" value="SNc"/>
    <property type="match status" value="1"/>
</dbReference>
<keyword evidence="1" id="KW-0732">Signal</keyword>
<evidence type="ECO:0000313" key="4">
    <source>
        <dbReference type="Proteomes" id="UP000239724"/>
    </source>
</evidence>
<evidence type="ECO:0000256" key="1">
    <source>
        <dbReference type="SAM" id="SignalP"/>
    </source>
</evidence>
<feature type="domain" description="TNase-like" evidence="2">
    <location>
        <begin position="20"/>
        <end position="143"/>
    </location>
</feature>
<dbReference type="RefSeq" id="WP_104518879.1">
    <property type="nucleotide sequence ID" value="NZ_NHRY01000111.1"/>
</dbReference>
<comment type="caution">
    <text evidence="3">The sequence shown here is derived from an EMBL/GenBank/DDBJ whole genome shotgun (WGS) entry which is preliminary data.</text>
</comment>
<dbReference type="Proteomes" id="UP000239724">
    <property type="component" value="Unassembled WGS sequence"/>
</dbReference>
<keyword evidence="4" id="KW-1185">Reference proteome</keyword>
<evidence type="ECO:0000259" key="2">
    <source>
        <dbReference type="SMART" id="SM00318"/>
    </source>
</evidence>
<name>A0A2S6NIF7_RHOGL</name>
<gene>
    <name evidence="3" type="ORF">CCS01_10890</name>
</gene>
<feature type="signal peptide" evidence="1">
    <location>
        <begin position="1"/>
        <end position="19"/>
    </location>
</feature>
<accession>A0A2S6NIF7</accession>
<proteinExistence type="predicted"/>
<dbReference type="Gene3D" id="2.40.50.90">
    <property type="match status" value="1"/>
</dbReference>